<dbReference type="EMBL" id="CP036348">
    <property type="protein sequence ID" value="QDV69352.1"/>
    <property type="molecule type" value="Genomic_DNA"/>
</dbReference>
<dbReference type="InterPro" id="IPR006674">
    <property type="entry name" value="HD_domain"/>
</dbReference>
<dbReference type="RefSeq" id="WP_145096712.1">
    <property type="nucleotide sequence ID" value="NZ_CP036348.1"/>
</dbReference>
<feature type="domain" description="HD" evidence="1">
    <location>
        <begin position="28"/>
        <end position="129"/>
    </location>
</feature>
<dbReference type="SMART" id="SM00471">
    <property type="entry name" value="HDc"/>
    <property type="match status" value="1"/>
</dbReference>
<name>A0A518JUY1_9BACT</name>
<organism evidence="2 3">
    <name type="scientific">Rosistilla carotiformis</name>
    <dbReference type="NCBI Taxonomy" id="2528017"/>
    <lineage>
        <taxon>Bacteria</taxon>
        <taxon>Pseudomonadati</taxon>
        <taxon>Planctomycetota</taxon>
        <taxon>Planctomycetia</taxon>
        <taxon>Pirellulales</taxon>
        <taxon>Pirellulaceae</taxon>
        <taxon>Rosistilla</taxon>
    </lineage>
</organism>
<protein>
    <submittedName>
        <fullName evidence="2">Putative hydrolase</fullName>
    </submittedName>
</protein>
<dbReference type="InterPro" id="IPR003607">
    <property type="entry name" value="HD/PDEase_dom"/>
</dbReference>
<dbReference type="PANTHER" id="PTHR33594">
    <property type="entry name" value="SUPERFAMILY HYDROLASE, PUTATIVE (AFU_ORTHOLOGUE AFUA_1G03035)-RELATED"/>
    <property type="match status" value="1"/>
</dbReference>
<evidence type="ECO:0000259" key="1">
    <source>
        <dbReference type="PROSITE" id="PS51831"/>
    </source>
</evidence>
<sequence length="210" mass="23619">MDREQCQCVEAVEQIVCQRMAGQAAGHDFDHVLRVRHAAQSLQAEVGGDRFVIELAALLHDIGDAKFQGGIERSGEFTQQILAEQPVASPVIPRVVEIVETISFRKRTDRSTLTLEAQIVQDADRLDALGAVGIVRTIEYGATVGQPFHCSQTESEPRPTGIDHFHEKLFRLTDLMNTDPARRIARQRHAFMQSFLDQYLREWNAARNAQ</sequence>
<reference evidence="2 3" key="1">
    <citation type="submission" date="2019-02" db="EMBL/GenBank/DDBJ databases">
        <title>Deep-cultivation of Planctomycetes and their phenomic and genomic characterization uncovers novel biology.</title>
        <authorList>
            <person name="Wiegand S."/>
            <person name="Jogler M."/>
            <person name="Boedeker C."/>
            <person name="Pinto D."/>
            <person name="Vollmers J."/>
            <person name="Rivas-Marin E."/>
            <person name="Kohn T."/>
            <person name="Peeters S.H."/>
            <person name="Heuer A."/>
            <person name="Rast P."/>
            <person name="Oberbeckmann S."/>
            <person name="Bunk B."/>
            <person name="Jeske O."/>
            <person name="Meyerdierks A."/>
            <person name="Storesund J.E."/>
            <person name="Kallscheuer N."/>
            <person name="Luecker S."/>
            <person name="Lage O.M."/>
            <person name="Pohl T."/>
            <person name="Merkel B.J."/>
            <person name="Hornburger P."/>
            <person name="Mueller R.-W."/>
            <person name="Bruemmer F."/>
            <person name="Labrenz M."/>
            <person name="Spormann A.M."/>
            <person name="Op den Camp H."/>
            <person name="Overmann J."/>
            <person name="Amann R."/>
            <person name="Jetten M.S.M."/>
            <person name="Mascher T."/>
            <person name="Medema M.H."/>
            <person name="Devos D.P."/>
            <person name="Kaster A.-K."/>
            <person name="Ovreas L."/>
            <person name="Rohde M."/>
            <person name="Galperin M.Y."/>
            <person name="Jogler C."/>
        </authorList>
    </citation>
    <scope>NUCLEOTIDE SEQUENCE [LARGE SCALE GENOMIC DNA]</scope>
    <source>
        <strain evidence="2 3">Poly24</strain>
    </source>
</reference>
<dbReference type="SUPFAM" id="SSF109604">
    <property type="entry name" value="HD-domain/PDEase-like"/>
    <property type="match status" value="1"/>
</dbReference>
<dbReference type="Pfam" id="PF01966">
    <property type="entry name" value="HD"/>
    <property type="match status" value="1"/>
</dbReference>
<proteinExistence type="predicted"/>
<keyword evidence="3" id="KW-1185">Reference proteome</keyword>
<dbReference type="Proteomes" id="UP000315082">
    <property type="component" value="Chromosome"/>
</dbReference>
<dbReference type="CDD" id="cd00077">
    <property type="entry name" value="HDc"/>
    <property type="match status" value="1"/>
</dbReference>
<dbReference type="PANTHER" id="PTHR33594:SF1">
    <property type="entry name" value="HD_PDEASE DOMAIN-CONTAINING PROTEIN"/>
    <property type="match status" value="1"/>
</dbReference>
<keyword evidence="2" id="KW-0378">Hydrolase</keyword>
<dbReference type="GO" id="GO:0016787">
    <property type="term" value="F:hydrolase activity"/>
    <property type="evidence" value="ECO:0007669"/>
    <property type="project" value="UniProtKB-KW"/>
</dbReference>
<evidence type="ECO:0000313" key="2">
    <source>
        <dbReference type="EMBL" id="QDV69352.1"/>
    </source>
</evidence>
<dbReference type="KEGG" id="rcf:Poly24_30670"/>
<dbReference type="Gene3D" id="1.10.3210.50">
    <property type="match status" value="1"/>
</dbReference>
<dbReference type="OrthoDB" id="9797344at2"/>
<accession>A0A518JUY1</accession>
<evidence type="ECO:0000313" key="3">
    <source>
        <dbReference type="Proteomes" id="UP000315082"/>
    </source>
</evidence>
<dbReference type="AlphaFoldDB" id="A0A518JUY1"/>
<gene>
    <name evidence="2" type="ORF">Poly24_30670</name>
</gene>
<dbReference type="PROSITE" id="PS51831">
    <property type="entry name" value="HD"/>
    <property type="match status" value="1"/>
</dbReference>